<evidence type="ECO:0000313" key="2">
    <source>
        <dbReference type="EMBL" id="CAA7021853.1"/>
    </source>
</evidence>
<feature type="domain" description="MULE transposase" evidence="1">
    <location>
        <begin position="305"/>
        <end position="399"/>
    </location>
</feature>
<sequence length="499" mass="56493">MPSSGAYTFLTTPSKTKEPYLVGKDVMMDPAALDDQTSVMAALLADPLGSHEEIFLETPPQKENTRRKLADAMHYNVGEEFTDPAPNRCSGIDAGLPKIDEVIGLRKGLRMVDHYGYEDIGPIYNDMASDSLRLAEIDLTYEDGSIYIGRLFKNKEHFKITLAIHALKKMFRKANLKHTCDADSRRTFSKHASSKVIAALLRTKYETTVGPRPKDLPYSILREHHINASYWKCWKAKELAIASAHGTEESSYKLLPLYLYLLKCANPGSITHLHTEVDEKGATRFKYAFMALKACVDGWKHLRKILVVDGTHMFGKYRGCLLTASGQDANFQVFPIAFAVVDSENDLSCSWFFEKLGDIIDDSSELAIISDRSPSIKSAIRKWFPNSHHGTCLTHLTRNVDDHYHRRHQRALVQQAGEAFTVAKFKKYYSMLKEVDIACWRYMEKIEVSQWTRAYFPGNRYNLMSSNIAEALNAALLPARESPIVALFEFIRSNAVQMV</sequence>
<accession>A0A6D2I9N4</accession>
<dbReference type="Proteomes" id="UP000467841">
    <property type="component" value="Unassembled WGS sequence"/>
</dbReference>
<dbReference type="PANTHER" id="PTHR31973">
    <property type="entry name" value="POLYPROTEIN, PUTATIVE-RELATED"/>
    <property type="match status" value="1"/>
</dbReference>
<dbReference type="PANTHER" id="PTHR31973:SF187">
    <property type="entry name" value="MUTATOR TRANSPOSASE MUDRA PROTEIN"/>
    <property type="match status" value="1"/>
</dbReference>
<dbReference type="InterPro" id="IPR018289">
    <property type="entry name" value="MULE_transposase_dom"/>
</dbReference>
<organism evidence="2 3">
    <name type="scientific">Microthlaspi erraticum</name>
    <dbReference type="NCBI Taxonomy" id="1685480"/>
    <lineage>
        <taxon>Eukaryota</taxon>
        <taxon>Viridiplantae</taxon>
        <taxon>Streptophyta</taxon>
        <taxon>Embryophyta</taxon>
        <taxon>Tracheophyta</taxon>
        <taxon>Spermatophyta</taxon>
        <taxon>Magnoliopsida</taxon>
        <taxon>eudicotyledons</taxon>
        <taxon>Gunneridae</taxon>
        <taxon>Pentapetalae</taxon>
        <taxon>rosids</taxon>
        <taxon>malvids</taxon>
        <taxon>Brassicales</taxon>
        <taxon>Brassicaceae</taxon>
        <taxon>Coluteocarpeae</taxon>
        <taxon>Microthlaspi</taxon>
    </lineage>
</organism>
<name>A0A6D2I9N4_9BRAS</name>
<evidence type="ECO:0000259" key="1">
    <source>
        <dbReference type="Pfam" id="PF10551"/>
    </source>
</evidence>
<evidence type="ECO:0000313" key="3">
    <source>
        <dbReference type="Proteomes" id="UP000467841"/>
    </source>
</evidence>
<dbReference type="OrthoDB" id="1895122at2759"/>
<protein>
    <recommendedName>
        <fullName evidence="1">MULE transposase domain-containing protein</fullName>
    </recommendedName>
</protein>
<proteinExistence type="predicted"/>
<gene>
    <name evidence="2" type="ORF">MERR_LOCUS9088</name>
</gene>
<reference evidence="2" key="1">
    <citation type="submission" date="2020-01" db="EMBL/GenBank/DDBJ databases">
        <authorList>
            <person name="Mishra B."/>
        </authorList>
    </citation>
    <scope>NUCLEOTIDE SEQUENCE [LARGE SCALE GENOMIC DNA]</scope>
</reference>
<comment type="caution">
    <text evidence="2">The sequence shown here is derived from an EMBL/GenBank/DDBJ whole genome shotgun (WGS) entry which is preliminary data.</text>
</comment>
<dbReference type="Pfam" id="PF10551">
    <property type="entry name" value="MULE"/>
    <property type="match status" value="1"/>
</dbReference>
<dbReference type="AlphaFoldDB" id="A0A6D2I9N4"/>
<keyword evidence="3" id="KW-1185">Reference proteome</keyword>
<dbReference type="EMBL" id="CACVBM020000665">
    <property type="protein sequence ID" value="CAA7021853.1"/>
    <property type="molecule type" value="Genomic_DNA"/>
</dbReference>